<evidence type="ECO:0000313" key="3">
    <source>
        <dbReference type="Proteomes" id="UP001189624"/>
    </source>
</evidence>
<accession>A0AA86SMS3</accession>
<feature type="compositionally biased region" description="Basic residues" evidence="1">
    <location>
        <begin position="39"/>
        <end position="55"/>
    </location>
</feature>
<dbReference type="Proteomes" id="UP001189624">
    <property type="component" value="Chromosome 7"/>
</dbReference>
<feature type="compositionally biased region" description="Basic residues" evidence="1">
    <location>
        <begin position="85"/>
        <end position="100"/>
    </location>
</feature>
<gene>
    <name evidence="2" type="ORF">AYBTSS11_LOCUS21023</name>
</gene>
<proteinExistence type="predicted"/>
<evidence type="ECO:0000313" key="2">
    <source>
        <dbReference type="EMBL" id="CAJ1967139.1"/>
    </source>
</evidence>
<evidence type="ECO:0000256" key="1">
    <source>
        <dbReference type="SAM" id="MobiDB-lite"/>
    </source>
</evidence>
<feature type="region of interest" description="Disordered" evidence="1">
    <location>
        <begin position="38"/>
        <end position="100"/>
    </location>
</feature>
<dbReference type="AlphaFoldDB" id="A0AA86SMS3"/>
<organism evidence="2 3">
    <name type="scientific">Sphenostylis stenocarpa</name>
    <dbReference type="NCBI Taxonomy" id="92480"/>
    <lineage>
        <taxon>Eukaryota</taxon>
        <taxon>Viridiplantae</taxon>
        <taxon>Streptophyta</taxon>
        <taxon>Embryophyta</taxon>
        <taxon>Tracheophyta</taxon>
        <taxon>Spermatophyta</taxon>
        <taxon>Magnoliopsida</taxon>
        <taxon>eudicotyledons</taxon>
        <taxon>Gunneridae</taxon>
        <taxon>Pentapetalae</taxon>
        <taxon>rosids</taxon>
        <taxon>fabids</taxon>
        <taxon>Fabales</taxon>
        <taxon>Fabaceae</taxon>
        <taxon>Papilionoideae</taxon>
        <taxon>50 kb inversion clade</taxon>
        <taxon>NPAAA clade</taxon>
        <taxon>indigoferoid/millettioid clade</taxon>
        <taxon>Phaseoleae</taxon>
        <taxon>Sphenostylis</taxon>
    </lineage>
</organism>
<dbReference type="Gramene" id="rna-AYBTSS11_LOCUS21023">
    <property type="protein sequence ID" value="CAJ1967139.1"/>
    <property type="gene ID" value="gene-AYBTSS11_LOCUS21023"/>
</dbReference>
<dbReference type="EMBL" id="OY731404">
    <property type="protein sequence ID" value="CAJ1967139.1"/>
    <property type="molecule type" value="Genomic_DNA"/>
</dbReference>
<feature type="compositionally biased region" description="Basic and acidic residues" evidence="1">
    <location>
        <begin position="67"/>
        <end position="83"/>
    </location>
</feature>
<protein>
    <submittedName>
        <fullName evidence="2">Uncharacterized protein</fullName>
    </submittedName>
</protein>
<reference evidence="2" key="1">
    <citation type="submission" date="2023-10" db="EMBL/GenBank/DDBJ databases">
        <authorList>
            <person name="Domelevo Entfellner J.-B."/>
        </authorList>
    </citation>
    <scope>NUCLEOTIDE SEQUENCE</scope>
</reference>
<sequence>MNSKDKNQSRTKMYSKYMSLCLLLILGMAFLATTSLADHHHHHHHHHDHGHHPPKKQWPTTTQNEPSKVEEDKDLTKVEDGHYKPPPKKSPWKKHPPLGN</sequence>
<name>A0AA86SMS3_9FABA</name>
<keyword evidence="3" id="KW-1185">Reference proteome</keyword>